<gene>
    <name evidence="2" type="ORF">GQF03_08215</name>
</gene>
<reference evidence="2 3" key="1">
    <citation type="journal article" date="2014" name="Int. J. Syst. Evol. Microbiol.">
        <title>Sneathiella chungangensis sp. nov., isolated from a marine sand, and emended description of the genus Sneathiella.</title>
        <authorList>
            <person name="Siamphan C."/>
            <person name="Kim H."/>
            <person name="Lee J.S."/>
            <person name="Kim W."/>
        </authorList>
    </citation>
    <scope>NUCLEOTIDE SEQUENCE [LARGE SCALE GENOMIC DNA]</scope>
    <source>
        <strain evidence="2 3">KCTC 32476</strain>
    </source>
</reference>
<dbReference type="InterPro" id="IPR021830">
    <property type="entry name" value="DUF3422"/>
</dbReference>
<sequence length="438" mass="49302">MMETTVNASGDCAGLTPHPLRFDISNELHARPFEQIVAPLTATHYAMFHEEHLEEQEYRHICDLCRRYGLHPPAEKASHFSADFGNFRLRWERHAEFTTYTFFRANRKAEPFATTACAEVPKEWLSGLPGFLLTAIKAEILAKDQPRPEESELEKYFVSESLVSSLIGGNAAQLWTDLRIDKDGYNRTLVYDHGMTPRKAGRVLLRIFEIAVYRNLALLALPLAREVSLKVALINSELADLTEQLSEAGDAEMEAALLRDLTRVSAEIETLSARTAYRFSATRAYYPIVLSRIAELKEMPVDPYQTVAEFLDRRLAPAVRTCNSVADRLGDLSRRATRSANLLRTKTDFALAEQSQQQLAAMNRRAQRQLRLQETVEGLSIAAISYYLVSLIGYGAEAGHNLGLAVNVDLVKGASIPVVITAVWLALRRFKKRLYRDS</sequence>
<dbReference type="EMBL" id="WTVA01000003">
    <property type="protein sequence ID" value="MZR22312.1"/>
    <property type="molecule type" value="Genomic_DNA"/>
</dbReference>
<evidence type="ECO:0000313" key="2">
    <source>
        <dbReference type="EMBL" id="MZR22312.1"/>
    </source>
</evidence>
<dbReference type="OrthoDB" id="9767470at2"/>
<keyword evidence="1" id="KW-0812">Transmembrane</keyword>
<accession>A0A845MF92</accession>
<evidence type="ECO:0000313" key="3">
    <source>
        <dbReference type="Proteomes" id="UP000445696"/>
    </source>
</evidence>
<dbReference type="Proteomes" id="UP000445696">
    <property type="component" value="Unassembled WGS sequence"/>
</dbReference>
<proteinExistence type="predicted"/>
<comment type="caution">
    <text evidence="2">The sequence shown here is derived from an EMBL/GenBank/DDBJ whole genome shotgun (WGS) entry which is preliminary data.</text>
</comment>
<dbReference type="RefSeq" id="WP_161338762.1">
    <property type="nucleotide sequence ID" value="NZ_JBHSDG010000005.1"/>
</dbReference>
<dbReference type="AlphaFoldDB" id="A0A845MF92"/>
<feature type="transmembrane region" description="Helical" evidence="1">
    <location>
        <begin position="375"/>
        <end position="396"/>
    </location>
</feature>
<name>A0A845MF92_9PROT</name>
<keyword evidence="1" id="KW-0472">Membrane</keyword>
<dbReference type="Pfam" id="PF11902">
    <property type="entry name" value="DUF3422"/>
    <property type="match status" value="1"/>
</dbReference>
<organism evidence="2 3">
    <name type="scientific">Sneathiella chungangensis</name>
    <dbReference type="NCBI Taxonomy" id="1418234"/>
    <lineage>
        <taxon>Bacteria</taxon>
        <taxon>Pseudomonadati</taxon>
        <taxon>Pseudomonadota</taxon>
        <taxon>Alphaproteobacteria</taxon>
        <taxon>Sneathiellales</taxon>
        <taxon>Sneathiellaceae</taxon>
        <taxon>Sneathiella</taxon>
    </lineage>
</organism>
<keyword evidence="3" id="KW-1185">Reference proteome</keyword>
<evidence type="ECO:0000256" key="1">
    <source>
        <dbReference type="SAM" id="Phobius"/>
    </source>
</evidence>
<feature type="transmembrane region" description="Helical" evidence="1">
    <location>
        <begin position="402"/>
        <end position="427"/>
    </location>
</feature>
<keyword evidence="1" id="KW-1133">Transmembrane helix</keyword>
<protein>
    <submittedName>
        <fullName evidence="2">DUF3422 family protein</fullName>
    </submittedName>
</protein>